<evidence type="ECO:0000256" key="7">
    <source>
        <dbReference type="ARBA" id="ARBA00023180"/>
    </source>
</evidence>
<feature type="region of interest" description="Disordered" evidence="9">
    <location>
        <begin position="427"/>
        <end position="449"/>
    </location>
</feature>
<dbReference type="Pfam" id="PF13206">
    <property type="entry name" value="VSG_B"/>
    <property type="match status" value="1"/>
</dbReference>
<feature type="signal peptide" evidence="10">
    <location>
        <begin position="1"/>
        <end position="23"/>
    </location>
</feature>
<comment type="function">
    <text evidence="1">VSG forms a coat on the surface of the parasite. The trypanosome evades the immune response of the host by expressing a series of antigenically distinct VSGs from an estimated 1000 VSG genes.</text>
</comment>
<dbReference type="GO" id="GO:0098552">
    <property type="term" value="C:side of membrane"/>
    <property type="evidence" value="ECO:0007669"/>
    <property type="project" value="UniProtKB-KW"/>
</dbReference>
<protein>
    <recommendedName>
        <fullName evidence="11">Trypanosome variant surface glycoprotein B-type N-terminal domain-containing protein</fullName>
    </recommendedName>
</protein>
<comment type="subcellular location">
    <subcellularLocation>
        <location evidence="2">Cell membrane</location>
        <topology evidence="2">Lipid-anchor</topology>
        <topology evidence="2">GPI-anchor</topology>
    </subcellularLocation>
</comment>
<name>F9WV83_TRYVY</name>
<keyword evidence="7" id="KW-0325">Glycoprotein</keyword>
<evidence type="ECO:0000256" key="9">
    <source>
        <dbReference type="SAM" id="MobiDB-lite"/>
    </source>
</evidence>
<reference evidence="12 13" key="1">
    <citation type="journal article" date="2012" name="Proc. Natl. Acad. Sci. U.S.A.">
        <title>Antigenic diversity is generated by distinct evolutionary mechanisms in African trypanosome species.</title>
        <authorList>
            <person name="Jackson A.P."/>
            <person name="Berry A."/>
            <person name="Aslett M."/>
            <person name="Allison H.C."/>
            <person name="Burton P."/>
            <person name="Vavrova-Anderson J."/>
            <person name="Brown R."/>
            <person name="Browne H."/>
            <person name="Corton N."/>
            <person name="Hauser H."/>
            <person name="Gamble J."/>
            <person name="Gilderthorp R."/>
            <person name="Marcello L."/>
            <person name="McQuillan J."/>
            <person name="Otto T.D."/>
            <person name="Quail M.A."/>
            <person name="Sanders M.J."/>
            <person name="van Tonder A."/>
            <person name="Ginger M.L."/>
            <person name="Field M.C."/>
            <person name="Barry J.D."/>
            <person name="Hertz-Fowler C."/>
            <person name="Berriman M."/>
        </authorList>
    </citation>
    <scope>NUCLEOTIDE SEQUENCE</scope>
    <source>
        <strain evidence="12 13">Y486</strain>
    </source>
</reference>
<evidence type="ECO:0000256" key="5">
    <source>
        <dbReference type="ARBA" id="ARBA00022729"/>
    </source>
</evidence>
<feature type="domain" description="Trypanosome variant surface glycoprotein B-type N-terminal" evidence="11">
    <location>
        <begin position="156"/>
        <end position="348"/>
    </location>
</feature>
<gene>
    <name evidence="12" type="ORF">TvY486_0043920</name>
</gene>
<dbReference type="Proteomes" id="UP000009027">
    <property type="component" value="Unassembled WGS sequence"/>
</dbReference>
<evidence type="ECO:0000256" key="1">
    <source>
        <dbReference type="ARBA" id="ARBA00002523"/>
    </source>
</evidence>
<evidence type="ECO:0000256" key="3">
    <source>
        <dbReference type="ARBA" id="ARBA00022475"/>
    </source>
</evidence>
<feature type="chain" id="PRO_5003395127" description="Trypanosome variant surface glycoprotein B-type N-terminal domain-containing protein" evidence="10">
    <location>
        <begin position="24"/>
        <end position="478"/>
    </location>
</feature>
<dbReference type="GO" id="GO:0005886">
    <property type="term" value="C:plasma membrane"/>
    <property type="evidence" value="ECO:0007669"/>
    <property type="project" value="UniProtKB-SubCell"/>
</dbReference>
<proteinExistence type="predicted"/>
<evidence type="ECO:0000256" key="6">
    <source>
        <dbReference type="ARBA" id="ARBA00023136"/>
    </source>
</evidence>
<sequence>MPCQLRVAAWLLCAALCTRVGEGLGATKGQAAADFLLLCRAKRVADEAVLAATGAAGRVARCRDALWQAKKEHVSRGSVIEVNTTNAAQLCATGARPECDAWRWSTEAANGAAEVKKLSAEAVLAGADTEEGAKATGELFKTTMGGSTSENTGWGGGQAGTCLASDMIWLCNSGGNGQAGTRWFKDTENSAPCAPEGNLTAVGIAEKSGPGAGLKWTELKPTSGANAEALATNWRIVQTICEALLPVTHPEEEAAREAALLVVANRLGRAMDDFDKALHGDDDTKAANVQALGAQTKGGAGCTGKKGGSDSSACVGYDTKLDNTRDLTKIPWFAKLKKIEHRLASLAAVELQCEAAERSARHASDRRKRHGGQRTKETANEAMRNSAQGANTPARQAHGAAQLDSKSGQTAHSGDETVARTGIACNEAHPRWHAGSRTCGDEENTQRDNTVRTPNVLSSLATLATALAATTRKDVRAK</sequence>
<keyword evidence="13" id="KW-1185">Reference proteome</keyword>
<dbReference type="VEuPathDB" id="TriTrypDB:TvY486_0043920"/>
<keyword evidence="3" id="KW-1003">Cell membrane</keyword>
<evidence type="ECO:0000256" key="2">
    <source>
        <dbReference type="ARBA" id="ARBA00004609"/>
    </source>
</evidence>
<keyword evidence="5 10" id="KW-0732">Signal</keyword>
<evidence type="ECO:0000259" key="11">
    <source>
        <dbReference type="Pfam" id="PF13206"/>
    </source>
</evidence>
<evidence type="ECO:0000313" key="12">
    <source>
        <dbReference type="EMBL" id="CCD21489.1"/>
    </source>
</evidence>
<accession>F9WV83</accession>
<evidence type="ECO:0000256" key="8">
    <source>
        <dbReference type="ARBA" id="ARBA00023288"/>
    </source>
</evidence>
<evidence type="ECO:0000256" key="4">
    <source>
        <dbReference type="ARBA" id="ARBA00022622"/>
    </source>
</evidence>
<feature type="compositionally biased region" description="Polar residues" evidence="9">
    <location>
        <begin position="383"/>
        <end position="394"/>
    </location>
</feature>
<evidence type="ECO:0000313" key="13">
    <source>
        <dbReference type="Proteomes" id="UP000009027"/>
    </source>
</evidence>
<keyword evidence="8" id="KW-0449">Lipoprotein</keyword>
<dbReference type="EMBL" id="CAEX01007762">
    <property type="protein sequence ID" value="CCD21489.1"/>
    <property type="molecule type" value="Genomic_DNA"/>
</dbReference>
<feature type="region of interest" description="Disordered" evidence="9">
    <location>
        <begin position="358"/>
        <end position="415"/>
    </location>
</feature>
<feature type="compositionally biased region" description="Basic residues" evidence="9">
    <location>
        <begin position="364"/>
        <end position="373"/>
    </location>
</feature>
<evidence type="ECO:0000256" key="10">
    <source>
        <dbReference type="SAM" id="SignalP"/>
    </source>
</evidence>
<keyword evidence="4" id="KW-0336">GPI-anchor</keyword>
<keyword evidence="6" id="KW-0472">Membrane</keyword>
<organism evidence="12 13">
    <name type="scientific">Trypanosoma vivax (strain Y486)</name>
    <dbReference type="NCBI Taxonomy" id="1055687"/>
    <lineage>
        <taxon>Eukaryota</taxon>
        <taxon>Discoba</taxon>
        <taxon>Euglenozoa</taxon>
        <taxon>Kinetoplastea</taxon>
        <taxon>Metakinetoplastina</taxon>
        <taxon>Trypanosomatida</taxon>
        <taxon>Trypanosomatidae</taxon>
        <taxon>Trypanosoma</taxon>
        <taxon>Duttonella</taxon>
    </lineage>
</organism>
<dbReference type="AlphaFoldDB" id="F9WV83"/>
<dbReference type="InterPro" id="IPR025932">
    <property type="entry name" value="Trypano_VSG_B_N_dom"/>
</dbReference>